<proteinExistence type="predicted"/>
<keyword evidence="2" id="KW-1185">Reference proteome</keyword>
<dbReference type="InterPro" id="IPR009267">
    <property type="entry name" value="NTP_transf_6"/>
</dbReference>
<dbReference type="RefSeq" id="WP_153495850.1">
    <property type="nucleotide sequence ID" value="NZ_CAXYUY010000002.1"/>
</dbReference>
<dbReference type="EMBL" id="WITJ01000005">
    <property type="protein sequence ID" value="MQW39167.1"/>
    <property type="molecule type" value="Genomic_DNA"/>
</dbReference>
<name>A0A7X1Z9F6_9LACT</name>
<protein>
    <recommendedName>
        <fullName evidence="3">Nucleotidyltransferase family protein</fullName>
    </recommendedName>
</protein>
<reference evidence="1 2" key="1">
    <citation type="submission" date="2019-10" db="EMBL/GenBank/DDBJ databases">
        <authorList>
            <person name="Dong K."/>
        </authorList>
    </citation>
    <scope>NUCLEOTIDE SEQUENCE [LARGE SCALE GENOMIC DNA]</scope>
    <source>
        <strain evidence="1 2">DSM 28960</strain>
    </source>
</reference>
<dbReference type="OrthoDB" id="1901124at2"/>
<dbReference type="AlphaFoldDB" id="A0A7X1Z9F6"/>
<evidence type="ECO:0000313" key="2">
    <source>
        <dbReference type="Proteomes" id="UP000439550"/>
    </source>
</evidence>
<sequence>MDENDAIQILKKNDRLMKILDSAEKLQLTNWYLVAGCVFQTLWNDQEELPLMSGLHDIDLVYHDPTLALASSLIQDKKIENVLSQEFNLTFDVHNEAYMHVWKGRKIAPYQSTENAIERFIATVHAIGITKSAKQITLFAPFGLDDIEHRLIRPIYHPDNSKELYETKVKKWQSRFNHLTIEQWQDQRNFIDKANKS</sequence>
<gene>
    <name evidence="1" type="ORF">GHI93_04335</name>
</gene>
<dbReference type="Proteomes" id="UP000439550">
    <property type="component" value="Unassembled WGS sequence"/>
</dbReference>
<accession>A0A7X1Z9F6</accession>
<evidence type="ECO:0008006" key="3">
    <source>
        <dbReference type="Google" id="ProtNLM"/>
    </source>
</evidence>
<dbReference type="PANTHER" id="PTHR39166">
    <property type="entry name" value="BLL1166 PROTEIN"/>
    <property type="match status" value="1"/>
</dbReference>
<organism evidence="1 2">
    <name type="scientific">Lactococcus hircilactis</name>
    <dbReference type="NCBI Taxonomy" id="1494462"/>
    <lineage>
        <taxon>Bacteria</taxon>
        <taxon>Bacillati</taxon>
        <taxon>Bacillota</taxon>
        <taxon>Bacilli</taxon>
        <taxon>Lactobacillales</taxon>
        <taxon>Streptococcaceae</taxon>
        <taxon>Lactococcus</taxon>
    </lineage>
</organism>
<comment type="caution">
    <text evidence="1">The sequence shown here is derived from an EMBL/GenBank/DDBJ whole genome shotgun (WGS) entry which is preliminary data.</text>
</comment>
<dbReference type="Pfam" id="PF06042">
    <property type="entry name" value="NTP_transf_6"/>
    <property type="match status" value="1"/>
</dbReference>
<evidence type="ECO:0000313" key="1">
    <source>
        <dbReference type="EMBL" id="MQW39167.1"/>
    </source>
</evidence>
<dbReference type="PANTHER" id="PTHR39166:SF1">
    <property type="entry name" value="BLL1166 PROTEIN"/>
    <property type="match status" value="1"/>
</dbReference>